<evidence type="ECO:0000256" key="4">
    <source>
        <dbReference type="ARBA" id="ARBA00023128"/>
    </source>
</evidence>
<sequence>MPQAFTVRSRSYAYDNEIEQRRGKHLQPTLHSTTSTTIMFSARVTRAAAQHFQSIRTQAQRRFASNESQFTNTKNNSFNRERQAVKDHAAATSDLWRKLSIYEADYCDSATIPCLIIATVNTKILWDAHWDHWDHMEPLEERTEYAYQNMRTRNYFWGDGDKTIFWNDKVNYHKKG</sequence>
<evidence type="ECO:0000256" key="5">
    <source>
        <dbReference type="ARBA" id="ARBA00023136"/>
    </source>
</evidence>
<dbReference type="GO" id="GO:0006123">
    <property type="term" value="P:mitochondrial electron transport, cytochrome c to oxygen"/>
    <property type="evidence" value="ECO:0007669"/>
    <property type="project" value="TreeGrafter"/>
</dbReference>
<evidence type="ECO:0000256" key="1">
    <source>
        <dbReference type="ARBA" id="ARBA00004273"/>
    </source>
</evidence>
<dbReference type="GO" id="GO:0030234">
    <property type="term" value="F:enzyme regulator activity"/>
    <property type="evidence" value="ECO:0007669"/>
    <property type="project" value="TreeGrafter"/>
</dbReference>
<name>W9C4B1_SCLBF</name>
<accession>W9C4B1</accession>
<dbReference type="SUPFAM" id="SSF81411">
    <property type="entry name" value="Mitochondrial cytochrome c oxidase subunit VIa"/>
    <property type="match status" value="1"/>
</dbReference>
<dbReference type="Pfam" id="PF02046">
    <property type="entry name" value="COX6A"/>
    <property type="match status" value="1"/>
</dbReference>
<evidence type="ECO:0000256" key="2">
    <source>
        <dbReference type="ARBA" id="ARBA00022792"/>
    </source>
</evidence>
<evidence type="ECO:0000256" key="3">
    <source>
        <dbReference type="ARBA" id="ARBA00022946"/>
    </source>
</evidence>
<evidence type="ECO:0000313" key="8">
    <source>
        <dbReference type="Proteomes" id="UP000019487"/>
    </source>
</evidence>
<comment type="caution">
    <text evidence="7">The sequence shown here is derived from an EMBL/GenBank/DDBJ whole genome shotgun (WGS) entry which is preliminary data.</text>
</comment>
<dbReference type="AlphaFoldDB" id="W9C4B1"/>
<dbReference type="Gene3D" id="4.10.95.10">
    <property type="entry name" value="Cytochrome c oxidase, subunit VIa"/>
    <property type="match status" value="1"/>
</dbReference>
<keyword evidence="4" id="KW-0496">Mitochondrion</keyword>
<comment type="subcellular location">
    <subcellularLocation>
        <location evidence="1">Mitochondrion inner membrane</location>
    </subcellularLocation>
</comment>
<keyword evidence="5" id="KW-0472">Membrane</keyword>
<dbReference type="Proteomes" id="UP000019487">
    <property type="component" value="Unassembled WGS sequence"/>
</dbReference>
<keyword evidence="3" id="KW-0809">Transit peptide</keyword>
<protein>
    <submittedName>
        <fullName evidence="7">Cytochrome c oxidase subunit VIa</fullName>
    </submittedName>
</protein>
<dbReference type="HOGENOM" id="CLU_122515_0_0_1"/>
<keyword evidence="2" id="KW-0999">Mitochondrion inner membrane</keyword>
<dbReference type="EMBL" id="AYSA01000611">
    <property type="protein sequence ID" value="ESZ90548.1"/>
    <property type="molecule type" value="Genomic_DNA"/>
</dbReference>
<evidence type="ECO:0000256" key="6">
    <source>
        <dbReference type="RuleBase" id="RU004396"/>
    </source>
</evidence>
<proteinExistence type="inferred from homology"/>
<reference evidence="7 8" key="1">
    <citation type="journal article" date="2014" name="Genome Announc.">
        <title>Draft genome sequence of Sclerotinia borealis, a psychrophilic plant pathogenic fungus.</title>
        <authorList>
            <person name="Mardanov A.V."/>
            <person name="Beletsky A.V."/>
            <person name="Kadnikov V.V."/>
            <person name="Ignatov A.N."/>
            <person name="Ravin N.V."/>
        </authorList>
    </citation>
    <scope>NUCLEOTIDE SEQUENCE [LARGE SCALE GENOMIC DNA]</scope>
    <source>
        <strain evidence="8">F-4157</strain>
    </source>
</reference>
<organism evidence="7 8">
    <name type="scientific">Sclerotinia borealis (strain F-4128)</name>
    <dbReference type="NCBI Taxonomy" id="1432307"/>
    <lineage>
        <taxon>Eukaryota</taxon>
        <taxon>Fungi</taxon>
        <taxon>Dikarya</taxon>
        <taxon>Ascomycota</taxon>
        <taxon>Pezizomycotina</taxon>
        <taxon>Leotiomycetes</taxon>
        <taxon>Helotiales</taxon>
        <taxon>Sclerotiniaceae</taxon>
        <taxon>Sclerotinia</taxon>
    </lineage>
</organism>
<keyword evidence="8" id="KW-1185">Reference proteome</keyword>
<dbReference type="PANTHER" id="PTHR11504:SF0">
    <property type="entry name" value="CYTOCHROME C OXIDASE SUBUNIT"/>
    <property type="match status" value="1"/>
</dbReference>
<evidence type="ECO:0000313" key="7">
    <source>
        <dbReference type="EMBL" id="ESZ90548.1"/>
    </source>
</evidence>
<gene>
    <name evidence="7" type="ORF">SBOR_9071</name>
</gene>
<dbReference type="InterPro" id="IPR036418">
    <property type="entry name" value="Cyt_c_oxidase_su6a_sf"/>
</dbReference>
<dbReference type="InterPro" id="IPR001349">
    <property type="entry name" value="Cyt_c_oxidase_su6a"/>
</dbReference>
<dbReference type="PANTHER" id="PTHR11504">
    <property type="entry name" value="CYTOCHROME C OXIDASE POLYPEPTIDE VIA"/>
    <property type="match status" value="1"/>
</dbReference>
<comment type="similarity">
    <text evidence="6">Belongs to the cytochrome c oxidase subunit 6A family.</text>
</comment>
<dbReference type="OrthoDB" id="5947505at2759"/>
<dbReference type="STRING" id="1432307.W9C4B1"/>
<dbReference type="GO" id="GO:0005743">
    <property type="term" value="C:mitochondrial inner membrane"/>
    <property type="evidence" value="ECO:0007669"/>
    <property type="project" value="UniProtKB-SubCell"/>
</dbReference>